<accession>A0A226CZ71</accession>
<organism evidence="2 3">
    <name type="scientific">Folsomia candida</name>
    <name type="common">Springtail</name>
    <dbReference type="NCBI Taxonomy" id="158441"/>
    <lineage>
        <taxon>Eukaryota</taxon>
        <taxon>Metazoa</taxon>
        <taxon>Ecdysozoa</taxon>
        <taxon>Arthropoda</taxon>
        <taxon>Hexapoda</taxon>
        <taxon>Collembola</taxon>
        <taxon>Entomobryomorpha</taxon>
        <taxon>Isotomoidea</taxon>
        <taxon>Isotomidae</taxon>
        <taxon>Proisotominae</taxon>
        <taxon>Folsomia</taxon>
    </lineage>
</organism>
<feature type="non-terminal residue" evidence="2">
    <location>
        <position position="1"/>
    </location>
</feature>
<keyword evidence="2" id="KW-0282">Flagellum</keyword>
<dbReference type="Proteomes" id="UP000198287">
    <property type="component" value="Unassembled WGS sequence"/>
</dbReference>
<feature type="region of interest" description="Disordered" evidence="1">
    <location>
        <begin position="1"/>
        <end position="21"/>
    </location>
</feature>
<name>A0A226CZ71_FOLCA</name>
<protein>
    <submittedName>
        <fullName evidence="2">Flagellar hook-associated protein 1</fullName>
    </submittedName>
</protein>
<dbReference type="AlphaFoldDB" id="A0A226CZ71"/>
<sequence>PPSTVDSIAVDGKGNTNDEEHRSIDEQQIKSIDDVTNYVVAPLQEIENIKTELKNLQLTVAGNLVKINRNLEELLRRSNPVGGIVEGIIYDHPTLAVSTIVNFDKLSEWVKIQENKLKLVTKLRILGGANTEEISKRVLDYLFAKNISKLVTLTGKEKGVLRSFRDSGFVDLINCCVRATSGGEQLTIVEAEVAIKKWVKNKSDPRAEAKCLGESQSPVVLNNDNVENN</sequence>
<evidence type="ECO:0000313" key="3">
    <source>
        <dbReference type="Proteomes" id="UP000198287"/>
    </source>
</evidence>
<gene>
    <name evidence="2" type="ORF">Fcan01_26520</name>
</gene>
<keyword evidence="2" id="KW-0969">Cilium</keyword>
<evidence type="ECO:0000313" key="2">
    <source>
        <dbReference type="EMBL" id="OXA38605.1"/>
    </source>
</evidence>
<dbReference type="EMBL" id="LNIX01000044">
    <property type="protein sequence ID" value="OXA38605.1"/>
    <property type="molecule type" value="Genomic_DNA"/>
</dbReference>
<dbReference type="OrthoDB" id="7554902at2759"/>
<proteinExistence type="predicted"/>
<keyword evidence="3" id="KW-1185">Reference proteome</keyword>
<keyword evidence="2" id="KW-0966">Cell projection</keyword>
<reference evidence="2 3" key="1">
    <citation type="submission" date="2015-12" db="EMBL/GenBank/DDBJ databases">
        <title>The genome of Folsomia candida.</title>
        <authorList>
            <person name="Faddeeva A."/>
            <person name="Derks M.F."/>
            <person name="Anvar Y."/>
            <person name="Smit S."/>
            <person name="Van Straalen N."/>
            <person name="Roelofs D."/>
        </authorList>
    </citation>
    <scope>NUCLEOTIDE SEQUENCE [LARGE SCALE GENOMIC DNA]</scope>
    <source>
        <strain evidence="2 3">VU population</strain>
        <tissue evidence="2">Whole body</tissue>
    </source>
</reference>
<comment type="caution">
    <text evidence="2">The sequence shown here is derived from an EMBL/GenBank/DDBJ whole genome shotgun (WGS) entry which is preliminary data.</text>
</comment>
<evidence type="ECO:0000256" key="1">
    <source>
        <dbReference type="SAM" id="MobiDB-lite"/>
    </source>
</evidence>